<feature type="region of interest" description="Disordered" evidence="4">
    <location>
        <begin position="201"/>
        <end position="225"/>
    </location>
</feature>
<organism evidence="5 6">
    <name type="scientific">Lodderomyces beijingensis</name>
    <dbReference type="NCBI Taxonomy" id="1775926"/>
    <lineage>
        <taxon>Eukaryota</taxon>
        <taxon>Fungi</taxon>
        <taxon>Dikarya</taxon>
        <taxon>Ascomycota</taxon>
        <taxon>Saccharomycotina</taxon>
        <taxon>Pichiomycetes</taxon>
        <taxon>Debaryomycetaceae</taxon>
        <taxon>Candida/Lodderomyces clade</taxon>
        <taxon>Lodderomyces</taxon>
    </lineage>
</organism>
<protein>
    <recommendedName>
        <fullName evidence="7">NUDE domain-containing protein</fullName>
    </recommendedName>
</protein>
<evidence type="ECO:0008006" key="7">
    <source>
        <dbReference type="Google" id="ProtNLM"/>
    </source>
</evidence>
<evidence type="ECO:0000256" key="1">
    <source>
        <dbReference type="ARBA" id="ARBA00007429"/>
    </source>
</evidence>
<dbReference type="InterPro" id="IPR033494">
    <property type="entry name" value="NUDE"/>
</dbReference>
<dbReference type="Gene3D" id="6.10.250.1080">
    <property type="match status" value="1"/>
</dbReference>
<keyword evidence="6" id="KW-1185">Reference proteome</keyword>
<proteinExistence type="inferred from homology"/>
<evidence type="ECO:0000256" key="3">
    <source>
        <dbReference type="SAM" id="Coils"/>
    </source>
</evidence>
<gene>
    <name evidence="5" type="ORF">LODBEIA_P09340</name>
</gene>
<dbReference type="PANTHER" id="PTHR10921:SF1">
    <property type="entry name" value="NUCLEAR DISTRIBUTION PROTEIN NUDE HOMOLOG"/>
    <property type="match status" value="1"/>
</dbReference>
<feature type="coiled-coil region" evidence="3">
    <location>
        <begin position="129"/>
        <end position="184"/>
    </location>
</feature>
<accession>A0ABP0ZHS6</accession>
<dbReference type="PANTHER" id="PTHR10921">
    <property type="entry name" value="NUCLEAR DISTRIBUTION PROTEIN NUDE HOMOLOG 1"/>
    <property type="match status" value="1"/>
</dbReference>
<evidence type="ECO:0000313" key="5">
    <source>
        <dbReference type="EMBL" id="CAK9436376.1"/>
    </source>
</evidence>
<feature type="compositionally biased region" description="Polar residues" evidence="4">
    <location>
        <begin position="251"/>
        <end position="272"/>
    </location>
</feature>
<dbReference type="EMBL" id="OZ022405">
    <property type="protein sequence ID" value="CAK9436376.1"/>
    <property type="molecule type" value="Genomic_DNA"/>
</dbReference>
<name>A0ABP0ZHS6_9ASCO</name>
<keyword evidence="2 3" id="KW-0175">Coiled coil</keyword>
<comment type="similarity">
    <text evidence="1">Belongs to the nudE family.</text>
</comment>
<evidence type="ECO:0000313" key="6">
    <source>
        <dbReference type="Proteomes" id="UP001497383"/>
    </source>
</evidence>
<dbReference type="GeneID" id="92206130"/>
<sequence length="309" mass="35133">MTTLPRKLNDLTRAELIQKVLESEAALNEFQESSRELEKALEDELQDLDEQNSSISKILQHTRSELTTARRHNHDLGKELDSLQDILRAKDEEISLLRQKIVNIEISNDSMESQDRIMNSKYQLQRSFNNELLEKLAILEDEVERSRRSNSEKALYITNYQNQIRELNAKVANLEKRNLDLLAYDGDTSILSIGEMLKSTPPPNKIRDCSTSYSSPSMKKSDSLQKLKSLTRDIESFLGGYNIKNNKNGGSDQVSILKSPSTTQLSARADSTATRRDQSNKRLSYSRRISDLPSIDGSPSSARRIRELG</sequence>
<dbReference type="Proteomes" id="UP001497383">
    <property type="component" value="Chromosome 1"/>
</dbReference>
<evidence type="ECO:0000256" key="4">
    <source>
        <dbReference type="SAM" id="MobiDB-lite"/>
    </source>
</evidence>
<feature type="region of interest" description="Disordered" evidence="4">
    <location>
        <begin position="248"/>
        <end position="309"/>
    </location>
</feature>
<reference evidence="5 6" key="1">
    <citation type="submission" date="2024-03" db="EMBL/GenBank/DDBJ databases">
        <authorList>
            <person name="Brejova B."/>
        </authorList>
    </citation>
    <scope>NUCLEOTIDE SEQUENCE [LARGE SCALE GENOMIC DNA]</scope>
    <source>
        <strain evidence="5 6">CBS 14171</strain>
    </source>
</reference>
<evidence type="ECO:0000256" key="2">
    <source>
        <dbReference type="ARBA" id="ARBA00023054"/>
    </source>
</evidence>
<feature type="coiled-coil region" evidence="3">
    <location>
        <begin position="13"/>
        <end position="100"/>
    </location>
</feature>
<dbReference type="RefSeq" id="XP_066827872.1">
    <property type="nucleotide sequence ID" value="XM_066976909.1"/>
</dbReference>